<comment type="caution">
    <text evidence="1">The sequence shown here is derived from an EMBL/GenBank/DDBJ whole genome shotgun (WGS) entry which is preliminary data.</text>
</comment>
<sequence length="109" mass="11771">MVAIVLMFTAACGAENAPASAEFCAVAEKFTIEGSGHWETGERVNALRQLSQLGPKSLRNDFDYLLELEAGHSLDDSTDFDGALARTGGYMERQCDINLPGIRTDRGST</sequence>
<keyword evidence="2" id="KW-1185">Reference proteome</keyword>
<evidence type="ECO:0000313" key="1">
    <source>
        <dbReference type="EMBL" id="GAA0968979.1"/>
    </source>
</evidence>
<proteinExistence type="predicted"/>
<dbReference type="Proteomes" id="UP001500665">
    <property type="component" value="Unassembled WGS sequence"/>
</dbReference>
<name>A0ABP4CGR1_9ACTN</name>
<evidence type="ECO:0008006" key="3">
    <source>
        <dbReference type="Google" id="ProtNLM"/>
    </source>
</evidence>
<dbReference type="RefSeq" id="WP_344247346.1">
    <property type="nucleotide sequence ID" value="NZ_BAAAHH010000060.1"/>
</dbReference>
<gene>
    <name evidence="1" type="ORF">GCM10009550_75210</name>
</gene>
<protein>
    <recommendedName>
        <fullName evidence="3">Lipoprotein</fullName>
    </recommendedName>
</protein>
<evidence type="ECO:0000313" key="2">
    <source>
        <dbReference type="Proteomes" id="UP001500665"/>
    </source>
</evidence>
<reference evidence="2" key="1">
    <citation type="journal article" date="2019" name="Int. J. Syst. Evol. Microbiol.">
        <title>The Global Catalogue of Microorganisms (GCM) 10K type strain sequencing project: providing services to taxonomists for standard genome sequencing and annotation.</title>
        <authorList>
            <consortium name="The Broad Institute Genomics Platform"/>
            <consortium name="The Broad Institute Genome Sequencing Center for Infectious Disease"/>
            <person name="Wu L."/>
            <person name="Ma J."/>
        </authorList>
    </citation>
    <scope>NUCLEOTIDE SEQUENCE [LARGE SCALE GENOMIC DNA]</scope>
    <source>
        <strain evidence="2">JCM 10696</strain>
    </source>
</reference>
<accession>A0ABP4CGR1</accession>
<dbReference type="EMBL" id="BAAAHH010000060">
    <property type="protein sequence ID" value="GAA0968979.1"/>
    <property type="molecule type" value="Genomic_DNA"/>
</dbReference>
<organism evidence="1 2">
    <name type="scientific">Actinocorallia libanotica</name>
    <dbReference type="NCBI Taxonomy" id="46162"/>
    <lineage>
        <taxon>Bacteria</taxon>
        <taxon>Bacillati</taxon>
        <taxon>Actinomycetota</taxon>
        <taxon>Actinomycetes</taxon>
        <taxon>Streptosporangiales</taxon>
        <taxon>Thermomonosporaceae</taxon>
        <taxon>Actinocorallia</taxon>
    </lineage>
</organism>